<protein>
    <submittedName>
        <fullName evidence="2">ABC transporter substrate-binding protein</fullName>
    </submittedName>
</protein>
<dbReference type="Pfam" id="PF01547">
    <property type="entry name" value="SBP_bac_1"/>
    <property type="match status" value="1"/>
</dbReference>
<dbReference type="RefSeq" id="WP_380116565.1">
    <property type="nucleotide sequence ID" value="NZ_JBHSIU010000019.1"/>
</dbReference>
<dbReference type="SUPFAM" id="SSF53850">
    <property type="entry name" value="Periplasmic binding protein-like II"/>
    <property type="match status" value="1"/>
</dbReference>
<evidence type="ECO:0000313" key="3">
    <source>
        <dbReference type="Proteomes" id="UP001595912"/>
    </source>
</evidence>
<dbReference type="PANTHER" id="PTHR43649:SF12">
    <property type="entry name" value="DIACETYLCHITOBIOSE BINDING PROTEIN DASA"/>
    <property type="match status" value="1"/>
</dbReference>
<proteinExistence type="predicted"/>
<gene>
    <name evidence="2" type="ORF">ACFPIJ_19485</name>
</gene>
<keyword evidence="1" id="KW-0732">Signal</keyword>
<evidence type="ECO:0000256" key="1">
    <source>
        <dbReference type="SAM" id="SignalP"/>
    </source>
</evidence>
<organism evidence="2 3">
    <name type="scientific">Dactylosporangium cerinum</name>
    <dbReference type="NCBI Taxonomy" id="1434730"/>
    <lineage>
        <taxon>Bacteria</taxon>
        <taxon>Bacillati</taxon>
        <taxon>Actinomycetota</taxon>
        <taxon>Actinomycetes</taxon>
        <taxon>Micromonosporales</taxon>
        <taxon>Micromonosporaceae</taxon>
        <taxon>Dactylosporangium</taxon>
    </lineage>
</organism>
<dbReference type="EMBL" id="JBHSIU010000019">
    <property type="protein sequence ID" value="MFC5000008.1"/>
    <property type="molecule type" value="Genomic_DNA"/>
</dbReference>
<accession>A0ABV9VX78</accession>
<reference evidence="3" key="1">
    <citation type="journal article" date="2019" name="Int. J. Syst. Evol. Microbiol.">
        <title>The Global Catalogue of Microorganisms (GCM) 10K type strain sequencing project: providing services to taxonomists for standard genome sequencing and annotation.</title>
        <authorList>
            <consortium name="The Broad Institute Genomics Platform"/>
            <consortium name="The Broad Institute Genome Sequencing Center for Infectious Disease"/>
            <person name="Wu L."/>
            <person name="Ma J."/>
        </authorList>
    </citation>
    <scope>NUCLEOTIDE SEQUENCE [LARGE SCALE GENOMIC DNA]</scope>
    <source>
        <strain evidence="3">CGMCC 4.7152</strain>
    </source>
</reference>
<dbReference type="Proteomes" id="UP001595912">
    <property type="component" value="Unassembled WGS sequence"/>
</dbReference>
<name>A0ABV9VX78_9ACTN</name>
<dbReference type="PANTHER" id="PTHR43649">
    <property type="entry name" value="ARABINOSE-BINDING PROTEIN-RELATED"/>
    <property type="match status" value="1"/>
</dbReference>
<dbReference type="InterPro" id="IPR006059">
    <property type="entry name" value="SBP"/>
</dbReference>
<sequence length="430" mass="45786">MAGRHKLALLMAAALLTGSLAACGEPVADAKTLTYWASNQGSSLEFDKQTLAPVLERFEQQTGIHVKVEVVPWSDLLNRLLAAATSGRGPDVVNIGNTWSASLQATNALISFDPQAFDRIGGRDRFVPAALAAAGAPGKAPAAVPLYSLSYALYYNKQMFADAGISKPPATWEELVDVGKKLTNGKQWGLAIEGANPSENAHHAFTFSQQYGGEWFDVSGKPTFDTDQNVAAIKRYIDLMAVDKIVNPSNAEYAKNESLSDFANRKAAMLLWQAAGSAFQAQGMSPEEYGIAHVPFPANPPAGGKKVNSMVAGINIAVFRHSRNLEGAMEFVKFMTSDAEQVALNKVYGSLPSVKAALADPAFAAPEQKVLAEVLNSTASPLPQVTTESQFETLVGAVMKEQFANAANGKPITAAAIRAKLKAVEQRMKG</sequence>
<comment type="caution">
    <text evidence="2">The sequence shown here is derived from an EMBL/GenBank/DDBJ whole genome shotgun (WGS) entry which is preliminary data.</text>
</comment>
<dbReference type="CDD" id="cd13585">
    <property type="entry name" value="PBP2_TMBP_like"/>
    <property type="match status" value="1"/>
</dbReference>
<evidence type="ECO:0000313" key="2">
    <source>
        <dbReference type="EMBL" id="MFC5000008.1"/>
    </source>
</evidence>
<dbReference type="PROSITE" id="PS51257">
    <property type="entry name" value="PROKAR_LIPOPROTEIN"/>
    <property type="match status" value="1"/>
</dbReference>
<feature type="signal peptide" evidence="1">
    <location>
        <begin position="1"/>
        <end position="21"/>
    </location>
</feature>
<keyword evidence="3" id="KW-1185">Reference proteome</keyword>
<dbReference type="InterPro" id="IPR050490">
    <property type="entry name" value="Bact_solute-bd_prot1"/>
</dbReference>
<dbReference type="Gene3D" id="3.40.190.10">
    <property type="entry name" value="Periplasmic binding protein-like II"/>
    <property type="match status" value="2"/>
</dbReference>
<feature type="chain" id="PRO_5046595871" evidence="1">
    <location>
        <begin position="22"/>
        <end position="430"/>
    </location>
</feature>